<organism evidence="1 3">
    <name type="scientific">Medicago truncatula</name>
    <name type="common">Barrel medic</name>
    <name type="synonym">Medicago tribuloides</name>
    <dbReference type="NCBI Taxonomy" id="3880"/>
    <lineage>
        <taxon>Eukaryota</taxon>
        <taxon>Viridiplantae</taxon>
        <taxon>Streptophyta</taxon>
        <taxon>Embryophyta</taxon>
        <taxon>Tracheophyta</taxon>
        <taxon>Spermatophyta</taxon>
        <taxon>Magnoliopsida</taxon>
        <taxon>eudicotyledons</taxon>
        <taxon>Gunneridae</taxon>
        <taxon>Pentapetalae</taxon>
        <taxon>rosids</taxon>
        <taxon>fabids</taxon>
        <taxon>Fabales</taxon>
        <taxon>Fabaceae</taxon>
        <taxon>Papilionoideae</taxon>
        <taxon>50 kb inversion clade</taxon>
        <taxon>NPAAA clade</taxon>
        <taxon>Hologalegina</taxon>
        <taxon>IRL clade</taxon>
        <taxon>Trifolieae</taxon>
        <taxon>Medicago</taxon>
    </lineage>
</organism>
<proteinExistence type="predicted"/>
<dbReference type="HOGENOM" id="CLU_2546049_0_0_1"/>
<reference evidence="1 3" key="2">
    <citation type="journal article" date="2014" name="BMC Genomics">
        <title>An improved genome release (version Mt4.0) for the model legume Medicago truncatula.</title>
        <authorList>
            <person name="Tang H."/>
            <person name="Krishnakumar V."/>
            <person name="Bidwell S."/>
            <person name="Rosen B."/>
            <person name="Chan A."/>
            <person name="Zhou S."/>
            <person name="Gentzbittel L."/>
            <person name="Childs K.L."/>
            <person name="Yandell M."/>
            <person name="Gundlach H."/>
            <person name="Mayer K.F."/>
            <person name="Schwartz D.C."/>
            <person name="Town C.D."/>
        </authorList>
    </citation>
    <scope>GENOME REANNOTATION</scope>
    <source>
        <strain evidence="1">A17</strain>
        <strain evidence="2 3">cv. Jemalong A17</strain>
    </source>
</reference>
<evidence type="ECO:0000313" key="1">
    <source>
        <dbReference type="EMBL" id="KEH34603.1"/>
    </source>
</evidence>
<keyword evidence="3" id="KW-1185">Reference proteome</keyword>
<protein>
    <submittedName>
        <fullName evidence="1">Transmembrane protein, putative</fullName>
    </submittedName>
</protein>
<name>A0A072UZN3_MEDTR</name>
<gene>
    <name evidence="1" type="ordered locus">MTR_3g065605</name>
</gene>
<evidence type="ECO:0000313" key="2">
    <source>
        <dbReference type="EnsemblPlants" id="KEH34603"/>
    </source>
</evidence>
<keyword evidence="1" id="KW-0812">Transmembrane</keyword>
<keyword evidence="1" id="KW-0472">Membrane</keyword>
<dbReference type="Proteomes" id="UP000002051">
    <property type="component" value="Chromosome 3"/>
</dbReference>
<sequence length="83" mass="9256">MVVLSLHSENNCLREVWCFIRRPLGGTCTVSEARGRAWVRCFTIIFVCFKFSLSPFFTANMFTIPSALGSSPGPSLTGCKQLY</sequence>
<dbReference type="EnsemblPlants" id="KEH34603">
    <property type="protein sequence ID" value="KEH34603"/>
    <property type="gene ID" value="MTR_3g065605"/>
</dbReference>
<dbReference type="EMBL" id="CM001219">
    <property type="protein sequence ID" value="KEH34603.1"/>
    <property type="molecule type" value="Genomic_DNA"/>
</dbReference>
<reference evidence="2" key="3">
    <citation type="submission" date="2015-04" db="UniProtKB">
        <authorList>
            <consortium name="EnsemblPlants"/>
        </authorList>
    </citation>
    <scope>IDENTIFICATION</scope>
    <source>
        <strain evidence="2">cv. Jemalong A17</strain>
    </source>
</reference>
<evidence type="ECO:0000313" key="3">
    <source>
        <dbReference type="Proteomes" id="UP000002051"/>
    </source>
</evidence>
<accession>A0A072UZN3</accession>
<reference evidence="1 3" key="1">
    <citation type="journal article" date="2011" name="Nature">
        <title>The Medicago genome provides insight into the evolution of rhizobial symbioses.</title>
        <authorList>
            <person name="Young N.D."/>
            <person name="Debelle F."/>
            <person name="Oldroyd G.E."/>
            <person name="Geurts R."/>
            <person name="Cannon S.B."/>
            <person name="Udvardi M.K."/>
            <person name="Benedito V.A."/>
            <person name="Mayer K.F."/>
            <person name="Gouzy J."/>
            <person name="Schoof H."/>
            <person name="Van de Peer Y."/>
            <person name="Proost S."/>
            <person name="Cook D.R."/>
            <person name="Meyers B.C."/>
            <person name="Spannagl M."/>
            <person name="Cheung F."/>
            <person name="De Mita S."/>
            <person name="Krishnakumar V."/>
            <person name="Gundlach H."/>
            <person name="Zhou S."/>
            <person name="Mudge J."/>
            <person name="Bharti A.K."/>
            <person name="Murray J.D."/>
            <person name="Naoumkina M.A."/>
            <person name="Rosen B."/>
            <person name="Silverstein K.A."/>
            <person name="Tang H."/>
            <person name="Rombauts S."/>
            <person name="Zhao P.X."/>
            <person name="Zhou P."/>
            <person name="Barbe V."/>
            <person name="Bardou P."/>
            <person name="Bechner M."/>
            <person name="Bellec A."/>
            <person name="Berger A."/>
            <person name="Berges H."/>
            <person name="Bidwell S."/>
            <person name="Bisseling T."/>
            <person name="Choisne N."/>
            <person name="Couloux A."/>
            <person name="Denny R."/>
            <person name="Deshpande S."/>
            <person name="Dai X."/>
            <person name="Doyle J.J."/>
            <person name="Dudez A.M."/>
            <person name="Farmer A.D."/>
            <person name="Fouteau S."/>
            <person name="Franken C."/>
            <person name="Gibelin C."/>
            <person name="Gish J."/>
            <person name="Goldstein S."/>
            <person name="Gonzalez A.J."/>
            <person name="Green P.J."/>
            <person name="Hallab A."/>
            <person name="Hartog M."/>
            <person name="Hua A."/>
            <person name="Humphray S.J."/>
            <person name="Jeong D.H."/>
            <person name="Jing Y."/>
            <person name="Jocker A."/>
            <person name="Kenton S.M."/>
            <person name="Kim D.J."/>
            <person name="Klee K."/>
            <person name="Lai H."/>
            <person name="Lang C."/>
            <person name="Lin S."/>
            <person name="Macmil S.L."/>
            <person name="Magdelenat G."/>
            <person name="Matthews L."/>
            <person name="McCorrison J."/>
            <person name="Monaghan E.L."/>
            <person name="Mun J.H."/>
            <person name="Najar F.Z."/>
            <person name="Nicholson C."/>
            <person name="Noirot C."/>
            <person name="O'Bleness M."/>
            <person name="Paule C.R."/>
            <person name="Poulain J."/>
            <person name="Prion F."/>
            <person name="Qin B."/>
            <person name="Qu C."/>
            <person name="Retzel E.F."/>
            <person name="Riddle C."/>
            <person name="Sallet E."/>
            <person name="Samain S."/>
            <person name="Samson N."/>
            <person name="Sanders I."/>
            <person name="Saurat O."/>
            <person name="Scarpelli C."/>
            <person name="Schiex T."/>
            <person name="Segurens B."/>
            <person name="Severin A.J."/>
            <person name="Sherrier D.J."/>
            <person name="Shi R."/>
            <person name="Sims S."/>
            <person name="Singer S.R."/>
            <person name="Sinharoy S."/>
            <person name="Sterck L."/>
            <person name="Viollet A."/>
            <person name="Wang B.B."/>
            <person name="Wang K."/>
            <person name="Wang M."/>
            <person name="Wang X."/>
            <person name="Warfsmann J."/>
            <person name="Weissenbach J."/>
            <person name="White D.D."/>
            <person name="White J.D."/>
            <person name="Wiley G.B."/>
            <person name="Wincker P."/>
            <person name="Xing Y."/>
            <person name="Yang L."/>
            <person name="Yao Z."/>
            <person name="Ying F."/>
            <person name="Zhai J."/>
            <person name="Zhou L."/>
            <person name="Zuber A."/>
            <person name="Denarie J."/>
            <person name="Dixon R.A."/>
            <person name="May G.D."/>
            <person name="Schwartz D.C."/>
            <person name="Rogers J."/>
            <person name="Quetier F."/>
            <person name="Town C.D."/>
            <person name="Roe B.A."/>
        </authorList>
    </citation>
    <scope>NUCLEOTIDE SEQUENCE [LARGE SCALE GENOMIC DNA]</scope>
    <source>
        <strain evidence="1">A17</strain>
        <strain evidence="2 3">cv. Jemalong A17</strain>
    </source>
</reference>
<dbReference type="AlphaFoldDB" id="A0A072UZN3"/>